<evidence type="ECO:0000256" key="3">
    <source>
        <dbReference type="ARBA" id="ARBA00022692"/>
    </source>
</evidence>
<accession>A0ABD1F8F0</accession>
<feature type="transmembrane region" description="Helical" evidence="6">
    <location>
        <begin position="41"/>
        <end position="61"/>
    </location>
</feature>
<evidence type="ECO:0000313" key="8">
    <source>
        <dbReference type="EMBL" id="KAL1513879.1"/>
    </source>
</evidence>
<sequence>MSIRSKENIGKMYNFRFLDENRKITKSSIKQALLPPYPSRYYLNVIIFTVPSILIGLWHYGIIPEHKQGFFCKDPLYSHKYNGDTVAPWMLATVAIFLCFFIYFSIEKIRSKRINELISFVCLTQFYIYFKHFIIGLCLVGGVTEIAKLLVREHRPHFFDTCQPNTNENCTIGTVVLDYTCTNTADSYMDVLEASMSFPSGHSSISWYTALFLIVSI</sequence>
<dbReference type="Pfam" id="PF01569">
    <property type="entry name" value="PAP2"/>
    <property type="match status" value="1"/>
</dbReference>
<keyword evidence="3 6" id="KW-0812">Transmembrane</keyword>
<comment type="caution">
    <text evidence="8">The sequence shown here is derived from an EMBL/GenBank/DDBJ whole genome shotgun (WGS) entry which is preliminary data.</text>
</comment>
<evidence type="ECO:0000313" key="9">
    <source>
        <dbReference type="Proteomes" id="UP001566132"/>
    </source>
</evidence>
<dbReference type="InterPro" id="IPR043216">
    <property type="entry name" value="PAP-like"/>
</dbReference>
<evidence type="ECO:0000256" key="2">
    <source>
        <dbReference type="ARBA" id="ARBA00008816"/>
    </source>
</evidence>
<dbReference type="GO" id="GO:0016020">
    <property type="term" value="C:membrane"/>
    <property type="evidence" value="ECO:0007669"/>
    <property type="project" value="UniProtKB-SubCell"/>
</dbReference>
<feature type="transmembrane region" description="Helical" evidence="6">
    <location>
        <begin position="86"/>
        <end position="106"/>
    </location>
</feature>
<gene>
    <name evidence="8" type="ORF">ABEB36_003221</name>
</gene>
<evidence type="ECO:0000256" key="5">
    <source>
        <dbReference type="ARBA" id="ARBA00023136"/>
    </source>
</evidence>
<evidence type="ECO:0000256" key="4">
    <source>
        <dbReference type="ARBA" id="ARBA00022989"/>
    </source>
</evidence>
<dbReference type="AlphaFoldDB" id="A0ABD1F8F0"/>
<dbReference type="EMBL" id="JBDJPC010000002">
    <property type="protein sequence ID" value="KAL1513879.1"/>
    <property type="molecule type" value="Genomic_DNA"/>
</dbReference>
<feature type="transmembrane region" description="Helical" evidence="6">
    <location>
        <begin position="118"/>
        <end position="143"/>
    </location>
</feature>
<dbReference type="PANTHER" id="PTHR10165">
    <property type="entry name" value="LIPID PHOSPHATE PHOSPHATASE"/>
    <property type="match status" value="1"/>
</dbReference>
<evidence type="ECO:0000256" key="6">
    <source>
        <dbReference type="SAM" id="Phobius"/>
    </source>
</evidence>
<organism evidence="8 9">
    <name type="scientific">Hypothenemus hampei</name>
    <name type="common">Coffee berry borer</name>
    <dbReference type="NCBI Taxonomy" id="57062"/>
    <lineage>
        <taxon>Eukaryota</taxon>
        <taxon>Metazoa</taxon>
        <taxon>Ecdysozoa</taxon>
        <taxon>Arthropoda</taxon>
        <taxon>Hexapoda</taxon>
        <taxon>Insecta</taxon>
        <taxon>Pterygota</taxon>
        <taxon>Neoptera</taxon>
        <taxon>Endopterygota</taxon>
        <taxon>Coleoptera</taxon>
        <taxon>Polyphaga</taxon>
        <taxon>Cucujiformia</taxon>
        <taxon>Curculionidae</taxon>
        <taxon>Scolytinae</taxon>
        <taxon>Hypothenemus</taxon>
    </lineage>
</organism>
<keyword evidence="9" id="KW-1185">Reference proteome</keyword>
<dbReference type="Proteomes" id="UP001566132">
    <property type="component" value="Unassembled WGS sequence"/>
</dbReference>
<dbReference type="InterPro" id="IPR000326">
    <property type="entry name" value="PAP2/HPO"/>
</dbReference>
<reference evidence="8 9" key="1">
    <citation type="submission" date="2024-05" db="EMBL/GenBank/DDBJ databases">
        <title>Genetic variation in Jamaican populations of the coffee berry borer (Hypothenemus hampei).</title>
        <authorList>
            <person name="Errbii M."/>
            <person name="Myrie A."/>
        </authorList>
    </citation>
    <scope>NUCLEOTIDE SEQUENCE [LARGE SCALE GENOMIC DNA]</scope>
    <source>
        <strain evidence="8">JA-Hopewell-2020-01-JO</strain>
        <tissue evidence="8">Whole body</tissue>
    </source>
</reference>
<protein>
    <recommendedName>
        <fullName evidence="7">Phosphatidic acid phosphatase type 2/haloperoxidase domain-containing protein</fullName>
    </recommendedName>
</protein>
<keyword evidence="5 6" id="KW-0472">Membrane</keyword>
<name>A0ABD1F8F0_HYPHA</name>
<evidence type="ECO:0000256" key="1">
    <source>
        <dbReference type="ARBA" id="ARBA00004141"/>
    </source>
</evidence>
<feature type="domain" description="Phosphatidic acid phosphatase type 2/haloperoxidase" evidence="7">
    <location>
        <begin position="133"/>
        <end position="214"/>
    </location>
</feature>
<dbReference type="SUPFAM" id="SSF48317">
    <property type="entry name" value="Acid phosphatase/Vanadium-dependent haloperoxidase"/>
    <property type="match status" value="1"/>
</dbReference>
<comment type="subcellular location">
    <subcellularLocation>
        <location evidence="1">Membrane</location>
        <topology evidence="1">Multi-pass membrane protein</topology>
    </subcellularLocation>
</comment>
<proteinExistence type="inferred from homology"/>
<evidence type="ECO:0000259" key="7">
    <source>
        <dbReference type="Pfam" id="PF01569"/>
    </source>
</evidence>
<dbReference type="Gene3D" id="1.20.144.10">
    <property type="entry name" value="Phosphatidic acid phosphatase type 2/haloperoxidase"/>
    <property type="match status" value="1"/>
</dbReference>
<keyword evidence="4 6" id="KW-1133">Transmembrane helix</keyword>
<dbReference type="PANTHER" id="PTHR10165:SF103">
    <property type="entry name" value="PHOSPHOLIPID PHOSPHATASE HOMOLOG 1.2 HOMOLOG"/>
    <property type="match status" value="1"/>
</dbReference>
<comment type="similarity">
    <text evidence="2">Belongs to the PA-phosphatase related phosphoesterase family.</text>
</comment>
<dbReference type="InterPro" id="IPR036938">
    <property type="entry name" value="PAP2/HPO_sf"/>
</dbReference>